<feature type="domain" description="AB hydrolase-1" evidence="1">
    <location>
        <begin position="40"/>
        <end position="180"/>
    </location>
</feature>
<comment type="caution">
    <text evidence="2">The sequence shown here is derived from an EMBL/GenBank/DDBJ whole genome shotgun (WGS) entry which is preliminary data.</text>
</comment>
<keyword evidence="2" id="KW-0378">Hydrolase</keyword>
<protein>
    <submittedName>
        <fullName evidence="2">Alpha/beta fold hydrolase</fullName>
    </submittedName>
</protein>
<dbReference type="PRINTS" id="PR00111">
    <property type="entry name" value="ABHYDROLASE"/>
</dbReference>
<dbReference type="Gene3D" id="3.40.50.1820">
    <property type="entry name" value="alpha/beta hydrolase"/>
    <property type="match status" value="1"/>
</dbReference>
<evidence type="ECO:0000313" key="3">
    <source>
        <dbReference type="Proteomes" id="UP000488299"/>
    </source>
</evidence>
<dbReference type="Proteomes" id="UP000488299">
    <property type="component" value="Unassembled WGS sequence"/>
</dbReference>
<sequence length="278" mass="31514">MTEREIRQHYAGKTARPTFYTIEDDSTKLFVATLGADTLPPLLLIHGAPGNWYGYLRTMDDPYLQQRFQMLVVERPGYGKSRQRRPARHLRTRMSIDFQARSITKALSLNRSGQPAIVLGRSFGAPIAVRVATLVPEKVGHLFLISPAIDPDREKFWWFSKWGRLPFIQAFLPRSLNLATYEKYAHANQLRGLLPYWSKVQAPVTVVQGAQDWLIDQGNLAFAKRMLANKKAWFHLLPNAGHLITNTHADLMCGMLVSTADSLYQSRLPRTLSQVGGQ</sequence>
<reference evidence="2 3" key="1">
    <citation type="submission" date="2019-10" db="EMBL/GenBank/DDBJ databases">
        <title>Rudanella paleaurantiibacter sp. nov., isolated from sludge.</title>
        <authorList>
            <person name="Xu S.Q."/>
        </authorList>
    </citation>
    <scope>NUCLEOTIDE SEQUENCE [LARGE SCALE GENOMIC DNA]</scope>
    <source>
        <strain evidence="2 3">HX-22-17</strain>
    </source>
</reference>
<dbReference type="Pfam" id="PF00561">
    <property type="entry name" value="Abhydrolase_1"/>
    <property type="match status" value="1"/>
</dbReference>
<gene>
    <name evidence="2" type="ORF">F5984_14740</name>
</gene>
<dbReference type="AlphaFoldDB" id="A0A7J5TZ51"/>
<dbReference type="EMBL" id="WELI01000005">
    <property type="protein sequence ID" value="KAB7730406.1"/>
    <property type="molecule type" value="Genomic_DNA"/>
</dbReference>
<name>A0A7J5TZ51_9BACT</name>
<evidence type="ECO:0000313" key="2">
    <source>
        <dbReference type="EMBL" id="KAB7730406.1"/>
    </source>
</evidence>
<accession>A0A7J5TZ51</accession>
<dbReference type="PANTHER" id="PTHR43798">
    <property type="entry name" value="MONOACYLGLYCEROL LIPASE"/>
    <property type="match status" value="1"/>
</dbReference>
<dbReference type="InterPro" id="IPR000073">
    <property type="entry name" value="AB_hydrolase_1"/>
</dbReference>
<dbReference type="SUPFAM" id="SSF53474">
    <property type="entry name" value="alpha/beta-Hydrolases"/>
    <property type="match status" value="1"/>
</dbReference>
<dbReference type="InterPro" id="IPR050266">
    <property type="entry name" value="AB_hydrolase_sf"/>
</dbReference>
<organism evidence="2 3">
    <name type="scientific">Rudanella paleaurantiibacter</name>
    <dbReference type="NCBI Taxonomy" id="2614655"/>
    <lineage>
        <taxon>Bacteria</taxon>
        <taxon>Pseudomonadati</taxon>
        <taxon>Bacteroidota</taxon>
        <taxon>Cytophagia</taxon>
        <taxon>Cytophagales</taxon>
        <taxon>Cytophagaceae</taxon>
        <taxon>Rudanella</taxon>
    </lineage>
</organism>
<dbReference type="GO" id="GO:0016787">
    <property type="term" value="F:hydrolase activity"/>
    <property type="evidence" value="ECO:0007669"/>
    <property type="project" value="UniProtKB-KW"/>
</dbReference>
<dbReference type="InterPro" id="IPR029058">
    <property type="entry name" value="AB_hydrolase_fold"/>
</dbReference>
<proteinExistence type="predicted"/>
<dbReference type="GO" id="GO:0016020">
    <property type="term" value="C:membrane"/>
    <property type="evidence" value="ECO:0007669"/>
    <property type="project" value="TreeGrafter"/>
</dbReference>
<evidence type="ECO:0000259" key="1">
    <source>
        <dbReference type="Pfam" id="PF00561"/>
    </source>
</evidence>
<dbReference type="PANTHER" id="PTHR43798:SF33">
    <property type="entry name" value="HYDROLASE, PUTATIVE (AFU_ORTHOLOGUE AFUA_2G14860)-RELATED"/>
    <property type="match status" value="1"/>
</dbReference>
<keyword evidence="3" id="KW-1185">Reference proteome</keyword>